<evidence type="ECO:0000256" key="3">
    <source>
        <dbReference type="ARBA" id="ARBA00023235"/>
    </source>
</evidence>
<comment type="similarity">
    <text evidence="1 4 5">Belongs to the tRNA pseudouridine synthase TruA family.</text>
</comment>
<evidence type="ECO:0000259" key="6">
    <source>
        <dbReference type="Pfam" id="PF01416"/>
    </source>
</evidence>
<dbReference type="NCBIfam" id="TIGR00071">
    <property type="entry name" value="hisT_truA"/>
    <property type="match status" value="1"/>
</dbReference>
<dbReference type="Gene3D" id="3.30.70.580">
    <property type="entry name" value="Pseudouridine synthase I, catalytic domain, N-terminal subdomain"/>
    <property type="match status" value="1"/>
</dbReference>
<protein>
    <recommendedName>
        <fullName evidence="4">tRNA pseudouridine synthase A</fullName>
        <ecNumber evidence="4">5.4.99.12</ecNumber>
    </recommendedName>
    <alternativeName>
        <fullName evidence="4">tRNA pseudouridine(38-40) synthase</fullName>
    </alternativeName>
    <alternativeName>
        <fullName evidence="4">tRNA pseudouridylate synthase I</fullName>
    </alternativeName>
    <alternativeName>
        <fullName evidence="4">tRNA-uridine isomerase I</fullName>
    </alternativeName>
</protein>
<dbReference type="PIRSF" id="PIRSF001430">
    <property type="entry name" value="tRNA_psdUrid_synth"/>
    <property type="match status" value="1"/>
</dbReference>
<dbReference type="InterPro" id="IPR020095">
    <property type="entry name" value="PsdUridine_synth_TruA_C"/>
</dbReference>
<accession>A0ABV1J5P5</accession>
<gene>
    <name evidence="4 7" type="primary">truA</name>
    <name evidence="7" type="ORF">AAA081_04235</name>
</gene>
<name>A0ABV1J5P5_9FIRM</name>
<comment type="subunit">
    <text evidence="4">Homodimer.</text>
</comment>
<evidence type="ECO:0000313" key="8">
    <source>
        <dbReference type="Proteomes" id="UP001481872"/>
    </source>
</evidence>
<dbReference type="PANTHER" id="PTHR11142:SF0">
    <property type="entry name" value="TRNA PSEUDOURIDINE SYNTHASE-LIKE 1"/>
    <property type="match status" value="1"/>
</dbReference>
<evidence type="ECO:0000256" key="4">
    <source>
        <dbReference type="HAMAP-Rule" id="MF_00171"/>
    </source>
</evidence>
<evidence type="ECO:0000313" key="7">
    <source>
        <dbReference type="EMBL" id="MEQ3353509.1"/>
    </source>
</evidence>
<dbReference type="Pfam" id="PF01416">
    <property type="entry name" value="PseudoU_synth_1"/>
    <property type="match status" value="2"/>
</dbReference>
<evidence type="ECO:0000256" key="2">
    <source>
        <dbReference type="ARBA" id="ARBA00022694"/>
    </source>
</evidence>
<organism evidence="7 8">
    <name type="scientific">Aedoeadaptatus acetigenes</name>
    <dbReference type="NCBI Taxonomy" id="2981723"/>
    <lineage>
        <taxon>Bacteria</taxon>
        <taxon>Bacillati</taxon>
        <taxon>Bacillota</taxon>
        <taxon>Tissierellia</taxon>
        <taxon>Tissierellales</taxon>
        <taxon>Peptoniphilaceae</taxon>
        <taxon>Aedoeadaptatus</taxon>
    </lineage>
</organism>
<keyword evidence="3 4" id="KW-0413">Isomerase</keyword>
<dbReference type="InterPro" id="IPR020094">
    <property type="entry name" value="TruA/RsuA/RluB/E/F_N"/>
</dbReference>
<keyword evidence="8" id="KW-1185">Reference proteome</keyword>
<feature type="active site" description="Nucleophile" evidence="4">
    <location>
        <position position="54"/>
    </location>
</feature>
<dbReference type="Gene3D" id="3.30.70.660">
    <property type="entry name" value="Pseudouridine synthase I, catalytic domain, C-terminal subdomain"/>
    <property type="match status" value="1"/>
</dbReference>
<dbReference type="CDD" id="cd02570">
    <property type="entry name" value="PseudoU_synth_EcTruA"/>
    <property type="match status" value="1"/>
</dbReference>
<dbReference type="Proteomes" id="UP001481872">
    <property type="component" value="Unassembled WGS sequence"/>
</dbReference>
<keyword evidence="2 4" id="KW-0819">tRNA processing</keyword>
<dbReference type="PANTHER" id="PTHR11142">
    <property type="entry name" value="PSEUDOURIDYLATE SYNTHASE"/>
    <property type="match status" value="1"/>
</dbReference>
<proteinExistence type="inferred from homology"/>
<dbReference type="HAMAP" id="MF_00171">
    <property type="entry name" value="TruA"/>
    <property type="match status" value="1"/>
</dbReference>
<dbReference type="InterPro" id="IPR020097">
    <property type="entry name" value="PsdUridine_synth_TruA_a/b_dom"/>
</dbReference>
<evidence type="ECO:0000256" key="5">
    <source>
        <dbReference type="RuleBase" id="RU003792"/>
    </source>
</evidence>
<dbReference type="EMBL" id="JBBNPS010000008">
    <property type="protein sequence ID" value="MEQ3353509.1"/>
    <property type="molecule type" value="Genomic_DNA"/>
</dbReference>
<dbReference type="GO" id="GO:0160147">
    <property type="term" value="F:tRNA pseudouridine(38-40) synthase activity"/>
    <property type="evidence" value="ECO:0007669"/>
    <property type="project" value="UniProtKB-EC"/>
</dbReference>
<comment type="catalytic activity">
    <reaction evidence="4 5">
        <text>uridine(38/39/40) in tRNA = pseudouridine(38/39/40) in tRNA</text>
        <dbReference type="Rhea" id="RHEA:22376"/>
        <dbReference type="Rhea" id="RHEA-COMP:10085"/>
        <dbReference type="Rhea" id="RHEA-COMP:10087"/>
        <dbReference type="ChEBI" id="CHEBI:65314"/>
        <dbReference type="ChEBI" id="CHEBI:65315"/>
        <dbReference type="EC" id="5.4.99.12"/>
    </reaction>
</comment>
<dbReference type="InterPro" id="IPR020103">
    <property type="entry name" value="PsdUridine_synth_cat_dom_sf"/>
</dbReference>
<comment type="caution">
    <text evidence="7">The sequence shown here is derived from an EMBL/GenBank/DDBJ whole genome shotgun (WGS) entry which is preliminary data.</text>
</comment>
<dbReference type="RefSeq" id="WP_349053824.1">
    <property type="nucleotide sequence ID" value="NZ_JBBNPS010000008.1"/>
</dbReference>
<reference evidence="7 8" key="1">
    <citation type="submission" date="2024-04" db="EMBL/GenBank/DDBJ databases">
        <title>Human intestinal bacterial collection.</title>
        <authorList>
            <person name="Pauvert C."/>
            <person name="Hitch T.C.A."/>
            <person name="Clavel T."/>
        </authorList>
    </citation>
    <scope>NUCLEOTIDE SEQUENCE [LARGE SCALE GENOMIC DNA]</scope>
    <source>
        <strain evidence="7 8">CLA-SR-H026</strain>
    </source>
</reference>
<feature type="domain" description="Pseudouridine synthase I TruA alpha/beta" evidence="6">
    <location>
        <begin position="8"/>
        <end position="105"/>
    </location>
</feature>
<comment type="function">
    <text evidence="4">Formation of pseudouridine at positions 38, 39 and 40 in the anticodon stem and loop of transfer RNAs.</text>
</comment>
<dbReference type="EC" id="5.4.99.12" evidence="4"/>
<dbReference type="InterPro" id="IPR001406">
    <property type="entry name" value="PsdUridine_synth_TruA"/>
</dbReference>
<feature type="binding site" evidence="4">
    <location>
        <position position="112"/>
    </location>
    <ligand>
        <name>substrate</name>
    </ligand>
</feature>
<feature type="domain" description="Pseudouridine synthase I TruA alpha/beta" evidence="6">
    <location>
        <begin position="145"/>
        <end position="247"/>
    </location>
</feature>
<sequence>MRNILITVAYDGTHFHGYQDQGPKKLRTVETLLKAALEKTVHHPVALQSAGRTDKGVHALGQKANFLSDTPIDLGNFPRVVNYHLPRDLSIVEAVEVPEDFHARYGAKKKHYKYRIYNSKHRNGMLDRYAVHAPFPLDVERMERALKQIEGFHDYSAFIGRYASPANPKRAIDEITVTRAGEIIEVDFFGKSFLKNQIRIIMGCAMEIGRGLMPEDQLLKATNTLDRKDLGPTAAANGLILMSIDYE</sequence>
<comment type="caution">
    <text evidence="4">Lacks conserved residue(s) required for the propagation of feature annotation.</text>
</comment>
<evidence type="ECO:0000256" key="1">
    <source>
        <dbReference type="ARBA" id="ARBA00009375"/>
    </source>
</evidence>
<dbReference type="SUPFAM" id="SSF55120">
    <property type="entry name" value="Pseudouridine synthase"/>
    <property type="match status" value="1"/>
</dbReference>